<comment type="caution">
    <text evidence="2">The sequence shown here is derived from an EMBL/GenBank/DDBJ whole genome shotgun (WGS) entry which is preliminary data.</text>
</comment>
<gene>
    <name evidence="2" type="ORF">Cgig2_012774</name>
</gene>
<evidence type="ECO:0000313" key="3">
    <source>
        <dbReference type="Proteomes" id="UP001153076"/>
    </source>
</evidence>
<evidence type="ECO:0000313" key="2">
    <source>
        <dbReference type="EMBL" id="KAJ8440338.1"/>
    </source>
</evidence>
<dbReference type="Proteomes" id="UP001153076">
    <property type="component" value="Unassembled WGS sequence"/>
</dbReference>
<dbReference type="OrthoDB" id="1921290at2759"/>
<protein>
    <submittedName>
        <fullName evidence="2">Uncharacterized protein</fullName>
    </submittedName>
</protein>
<proteinExistence type="predicted"/>
<sequence>MKAKKLQQEQVAQENGKIKEQEKEKLELRKAVAQAWHSHLNKAKVATSEFDARKLNFQTKPSRFNLEAMNRLKANEEARRAKWEFYQSLWDSYEIVAVSKKLETGLILDYRFEDVKRIDEMNRKVRRGRESKNSLRNLFNMVSASSRRLSEGNLLDKLPQLLQ</sequence>
<dbReference type="EMBL" id="JAKOGI010000193">
    <property type="protein sequence ID" value="KAJ8440338.1"/>
    <property type="molecule type" value="Genomic_DNA"/>
</dbReference>
<dbReference type="PANTHER" id="PTHR34665:SF1">
    <property type="entry name" value="OS02G0595200 PROTEIN"/>
    <property type="match status" value="1"/>
</dbReference>
<keyword evidence="3" id="KW-1185">Reference proteome</keyword>
<name>A0A9Q1QFE0_9CARY</name>
<accession>A0A9Q1QFE0</accession>
<feature type="region of interest" description="Disordered" evidence="1">
    <location>
        <begin position="1"/>
        <end position="20"/>
    </location>
</feature>
<evidence type="ECO:0000256" key="1">
    <source>
        <dbReference type="SAM" id="MobiDB-lite"/>
    </source>
</evidence>
<reference evidence="2" key="1">
    <citation type="submission" date="2022-04" db="EMBL/GenBank/DDBJ databases">
        <title>Carnegiea gigantea Genome sequencing and assembly v2.</title>
        <authorList>
            <person name="Copetti D."/>
            <person name="Sanderson M.J."/>
            <person name="Burquez A."/>
            <person name="Wojciechowski M.F."/>
        </authorList>
    </citation>
    <scope>NUCLEOTIDE SEQUENCE</scope>
    <source>
        <strain evidence="2">SGP5-SGP5p</strain>
        <tissue evidence="2">Aerial part</tissue>
    </source>
</reference>
<dbReference type="PANTHER" id="PTHR34665">
    <property type="entry name" value="DUF3741 DOMAIN-CONTAINING PROTEIN"/>
    <property type="match status" value="1"/>
</dbReference>
<organism evidence="2 3">
    <name type="scientific">Carnegiea gigantea</name>
    <dbReference type="NCBI Taxonomy" id="171969"/>
    <lineage>
        <taxon>Eukaryota</taxon>
        <taxon>Viridiplantae</taxon>
        <taxon>Streptophyta</taxon>
        <taxon>Embryophyta</taxon>
        <taxon>Tracheophyta</taxon>
        <taxon>Spermatophyta</taxon>
        <taxon>Magnoliopsida</taxon>
        <taxon>eudicotyledons</taxon>
        <taxon>Gunneridae</taxon>
        <taxon>Pentapetalae</taxon>
        <taxon>Caryophyllales</taxon>
        <taxon>Cactineae</taxon>
        <taxon>Cactaceae</taxon>
        <taxon>Cactoideae</taxon>
        <taxon>Echinocereeae</taxon>
        <taxon>Carnegiea</taxon>
    </lineage>
</organism>
<dbReference type="AlphaFoldDB" id="A0A9Q1QFE0"/>